<dbReference type="SUPFAM" id="SSF101327">
    <property type="entry name" value="YgfB-like"/>
    <property type="match status" value="1"/>
</dbReference>
<evidence type="ECO:0000313" key="3">
    <source>
        <dbReference type="Proteomes" id="UP000538931"/>
    </source>
</evidence>
<dbReference type="Gene3D" id="1.20.120.740">
    <property type="entry name" value="YgfB uncharacterised protein family UPF0149, PF03695"/>
    <property type="match status" value="1"/>
</dbReference>
<evidence type="ECO:0000313" key="2">
    <source>
        <dbReference type="EMBL" id="MBA4501617.1"/>
    </source>
</evidence>
<dbReference type="Proteomes" id="UP000538931">
    <property type="component" value="Unassembled WGS sequence"/>
</dbReference>
<accession>A0A7W1WWR9</accession>
<reference evidence="2 3" key="1">
    <citation type="submission" date="2020-07" db="EMBL/GenBank/DDBJ databases">
        <title>Bacterium isolated from marien macroalgae.</title>
        <authorList>
            <person name="Zhu K."/>
            <person name="Lu D."/>
            <person name="Du Z."/>
        </authorList>
    </citation>
    <scope>NUCLEOTIDE SEQUENCE [LARGE SCALE GENOMIC DNA]</scope>
    <source>
        <strain evidence="2 3">3-1745</strain>
    </source>
</reference>
<dbReference type="GO" id="GO:0005829">
    <property type="term" value="C:cytosol"/>
    <property type="evidence" value="ECO:0007669"/>
    <property type="project" value="TreeGrafter"/>
</dbReference>
<comment type="similarity">
    <text evidence="1">Belongs to the UPF0149 family.</text>
</comment>
<protein>
    <submittedName>
        <fullName evidence="2">UPF0149 family protein</fullName>
    </submittedName>
</protein>
<dbReference type="Pfam" id="PF03695">
    <property type="entry name" value="UPF0149"/>
    <property type="match status" value="1"/>
</dbReference>
<dbReference type="EMBL" id="JACEMT010000038">
    <property type="protein sequence ID" value="MBA4501617.1"/>
    <property type="molecule type" value="Genomic_DNA"/>
</dbReference>
<dbReference type="InterPro" id="IPR011978">
    <property type="entry name" value="YgfB-like"/>
</dbReference>
<dbReference type="PANTHER" id="PTHR37528:SF1">
    <property type="entry name" value="UPF0149 PROTEIN YGFB"/>
    <property type="match status" value="1"/>
</dbReference>
<proteinExistence type="inferred from homology"/>
<gene>
    <name evidence="2" type="ORF">H1S06_04490</name>
</gene>
<dbReference type="InterPro" id="IPR036255">
    <property type="entry name" value="YgfB-like_sf"/>
</dbReference>
<dbReference type="RefSeq" id="WP_181737655.1">
    <property type="nucleotide sequence ID" value="NZ_JACEMT010000038.1"/>
</dbReference>
<dbReference type="PANTHER" id="PTHR37528">
    <property type="entry name" value="UPF0149 PROTEIN YGFB"/>
    <property type="match status" value="1"/>
</dbReference>
<dbReference type="AlphaFoldDB" id="A0A7W1WWR9"/>
<evidence type="ECO:0000256" key="1">
    <source>
        <dbReference type="ARBA" id="ARBA00038308"/>
    </source>
</evidence>
<name>A0A7W1WWR9_9GAMM</name>
<organism evidence="2 3">
    <name type="scientific">Marinobacterium marinum</name>
    <dbReference type="NCBI Taxonomy" id="2756129"/>
    <lineage>
        <taxon>Bacteria</taxon>
        <taxon>Pseudomonadati</taxon>
        <taxon>Pseudomonadota</taxon>
        <taxon>Gammaproteobacteria</taxon>
        <taxon>Oceanospirillales</taxon>
        <taxon>Oceanospirillaceae</taxon>
        <taxon>Marinobacterium</taxon>
    </lineage>
</organism>
<comment type="caution">
    <text evidence="2">The sequence shown here is derived from an EMBL/GenBank/DDBJ whole genome shotgun (WGS) entry which is preliminary data.</text>
</comment>
<sequence>MTHEQAAEVELPDFDTLADRLVEEGAFTVSPSELHGLLAGQVAAGARFDPDSLLQRVQELFDIEPLRGPALRNSVMQLYLATLQQFEAPDFSFELLLPDDDQLLPIRAEALGVWCGGFLSGFGLQERKGAGGLSVEGQETLRDLAQIVQISTEADADSEEDEGDLMEVQEYVRMAALLVFSECNEPDAQAAPDVDAPAPVLH</sequence>
<keyword evidence="3" id="KW-1185">Reference proteome</keyword>